<evidence type="ECO:0000313" key="1">
    <source>
        <dbReference type="EMBL" id="KAI3700281.1"/>
    </source>
</evidence>
<reference evidence="1 2" key="2">
    <citation type="journal article" date="2022" name="Mol. Ecol. Resour.">
        <title>The genomes of chicory, endive, great burdock and yacon provide insights into Asteraceae paleo-polyploidization history and plant inulin production.</title>
        <authorList>
            <person name="Fan W."/>
            <person name="Wang S."/>
            <person name="Wang H."/>
            <person name="Wang A."/>
            <person name="Jiang F."/>
            <person name="Liu H."/>
            <person name="Zhao H."/>
            <person name="Xu D."/>
            <person name="Zhang Y."/>
        </authorList>
    </citation>
    <scope>NUCLEOTIDE SEQUENCE [LARGE SCALE GENOMIC DNA]</scope>
    <source>
        <strain evidence="2">cv. Punajuju</strain>
        <tissue evidence="1">Leaves</tissue>
    </source>
</reference>
<keyword evidence="2" id="KW-1185">Reference proteome</keyword>
<gene>
    <name evidence="1" type="ORF">L2E82_44903</name>
</gene>
<reference evidence="2" key="1">
    <citation type="journal article" date="2022" name="Mol. Ecol. Resour.">
        <title>The genomes of chicory, endive, great burdock and yacon provide insights into Asteraceae palaeo-polyploidization history and plant inulin production.</title>
        <authorList>
            <person name="Fan W."/>
            <person name="Wang S."/>
            <person name="Wang H."/>
            <person name="Wang A."/>
            <person name="Jiang F."/>
            <person name="Liu H."/>
            <person name="Zhao H."/>
            <person name="Xu D."/>
            <person name="Zhang Y."/>
        </authorList>
    </citation>
    <scope>NUCLEOTIDE SEQUENCE [LARGE SCALE GENOMIC DNA]</scope>
    <source>
        <strain evidence="2">cv. Punajuju</strain>
    </source>
</reference>
<evidence type="ECO:0000313" key="2">
    <source>
        <dbReference type="Proteomes" id="UP001055811"/>
    </source>
</evidence>
<protein>
    <submittedName>
        <fullName evidence="1">Uncharacterized protein</fullName>
    </submittedName>
</protein>
<dbReference type="Proteomes" id="UP001055811">
    <property type="component" value="Linkage Group LG08"/>
</dbReference>
<sequence>MIDGSNGGNGGSKKRHRVGSNDRISSTAVLIDSSRPDGTGTPTEGSHKPLQTSSIRRSNSRHSFLPLDIYLDQSSPFDSDDSEMVAAIDSTSEFEIYLHSSTLR</sequence>
<organism evidence="1 2">
    <name type="scientific">Cichorium intybus</name>
    <name type="common">Chicory</name>
    <dbReference type="NCBI Taxonomy" id="13427"/>
    <lineage>
        <taxon>Eukaryota</taxon>
        <taxon>Viridiplantae</taxon>
        <taxon>Streptophyta</taxon>
        <taxon>Embryophyta</taxon>
        <taxon>Tracheophyta</taxon>
        <taxon>Spermatophyta</taxon>
        <taxon>Magnoliopsida</taxon>
        <taxon>eudicotyledons</taxon>
        <taxon>Gunneridae</taxon>
        <taxon>Pentapetalae</taxon>
        <taxon>asterids</taxon>
        <taxon>campanulids</taxon>
        <taxon>Asterales</taxon>
        <taxon>Asteraceae</taxon>
        <taxon>Cichorioideae</taxon>
        <taxon>Cichorieae</taxon>
        <taxon>Cichoriinae</taxon>
        <taxon>Cichorium</taxon>
    </lineage>
</organism>
<accession>A0ACB8ZRE1</accession>
<dbReference type="EMBL" id="CM042016">
    <property type="protein sequence ID" value="KAI3700281.1"/>
    <property type="molecule type" value="Genomic_DNA"/>
</dbReference>
<proteinExistence type="predicted"/>
<name>A0ACB8ZRE1_CICIN</name>
<comment type="caution">
    <text evidence="1">The sequence shown here is derived from an EMBL/GenBank/DDBJ whole genome shotgun (WGS) entry which is preliminary data.</text>
</comment>